<proteinExistence type="inferred from homology"/>
<dbReference type="Pfam" id="PF03061">
    <property type="entry name" value="4HBT"/>
    <property type="match status" value="1"/>
</dbReference>
<evidence type="ECO:0000256" key="3">
    <source>
        <dbReference type="PROSITE-ProRule" id="PRU01106"/>
    </source>
</evidence>
<organism evidence="5 6">
    <name type="scientific">Sorangium atrum</name>
    <dbReference type="NCBI Taxonomy" id="2995308"/>
    <lineage>
        <taxon>Bacteria</taxon>
        <taxon>Pseudomonadati</taxon>
        <taxon>Myxococcota</taxon>
        <taxon>Polyangia</taxon>
        <taxon>Polyangiales</taxon>
        <taxon>Polyangiaceae</taxon>
        <taxon>Sorangium</taxon>
    </lineage>
</organism>
<dbReference type="InterPro" id="IPR040170">
    <property type="entry name" value="Cytosol_ACT"/>
</dbReference>
<reference evidence="5 6" key="1">
    <citation type="submission" date="2023-01" db="EMBL/GenBank/DDBJ databases">
        <title>Minimal conservation of predation-associated metabolite biosynthetic gene clusters underscores biosynthetic potential of Myxococcota including descriptions for ten novel species: Archangium lansinium sp. nov., Myxococcus landrumus sp. nov., Nannocystis bai.</title>
        <authorList>
            <person name="Ahearne A."/>
            <person name="Stevens C."/>
            <person name="Dowd S."/>
        </authorList>
    </citation>
    <scope>NUCLEOTIDE SEQUENCE [LARGE SCALE GENOMIC DNA]</scope>
    <source>
        <strain evidence="5 6">WIWO2</strain>
    </source>
</reference>
<evidence type="ECO:0000259" key="4">
    <source>
        <dbReference type="PROSITE" id="PS51770"/>
    </source>
</evidence>
<dbReference type="SUPFAM" id="SSF54637">
    <property type="entry name" value="Thioesterase/thiol ester dehydrase-isomerase"/>
    <property type="match status" value="1"/>
</dbReference>
<feature type="domain" description="HotDog ACOT-type" evidence="4">
    <location>
        <begin position="10"/>
        <end position="122"/>
    </location>
</feature>
<dbReference type="Gene3D" id="3.10.129.10">
    <property type="entry name" value="Hotdog Thioesterase"/>
    <property type="match status" value="1"/>
</dbReference>
<evidence type="ECO:0000313" key="6">
    <source>
        <dbReference type="Proteomes" id="UP001217485"/>
    </source>
</evidence>
<dbReference type="InterPro" id="IPR033120">
    <property type="entry name" value="HOTDOG_ACOT"/>
</dbReference>
<name>A0ABT5BYB0_9BACT</name>
<dbReference type="CDD" id="cd03442">
    <property type="entry name" value="BFIT_BACH"/>
    <property type="match status" value="1"/>
</dbReference>
<accession>A0ABT5BYB0</accession>
<dbReference type="Proteomes" id="UP001217485">
    <property type="component" value="Unassembled WGS sequence"/>
</dbReference>
<keyword evidence="2 3" id="KW-0378">Hydrolase</keyword>
<dbReference type="PANTHER" id="PTHR11049">
    <property type="entry name" value="ACYL COENZYME A THIOESTER HYDROLASE"/>
    <property type="match status" value="1"/>
</dbReference>
<dbReference type="PROSITE" id="PS51770">
    <property type="entry name" value="HOTDOG_ACOT"/>
    <property type="match status" value="1"/>
</dbReference>
<dbReference type="RefSeq" id="WP_272094701.1">
    <property type="nucleotide sequence ID" value="NZ_JAQNDK010000001.1"/>
</dbReference>
<dbReference type="EMBL" id="JAQNDK010000001">
    <property type="protein sequence ID" value="MDC0677947.1"/>
    <property type="molecule type" value="Genomic_DNA"/>
</dbReference>
<protein>
    <submittedName>
        <fullName evidence="5">Acyl-CoA thioesterase</fullName>
    </submittedName>
</protein>
<evidence type="ECO:0000313" key="5">
    <source>
        <dbReference type="EMBL" id="MDC0677947.1"/>
    </source>
</evidence>
<dbReference type="InterPro" id="IPR006683">
    <property type="entry name" value="Thioestr_dom"/>
</dbReference>
<dbReference type="InterPro" id="IPR029069">
    <property type="entry name" value="HotDog_dom_sf"/>
</dbReference>
<evidence type="ECO:0000256" key="2">
    <source>
        <dbReference type="ARBA" id="ARBA00022801"/>
    </source>
</evidence>
<gene>
    <name evidence="5" type="ORF">POL72_09410</name>
</gene>
<sequence>MKALHEKRVSESVTTMTEYVLPTHANALGSIFGGQVLAWIDLCAAICAQRHTGSAVVTAGIDDLSFDHGIKVGQVVRLAARVTATFRTSLEILVSVEGEEAMTGAIWPMVTAFVTFVAVDASLRPTAVPPIVLETDDDRRLAEAAAERRARRLSRRGGGRGA</sequence>
<evidence type="ECO:0000256" key="1">
    <source>
        <dbReference type="ARBA" id="ARBA00010458"/>
    </source>
</evidence>
<comment type="caution">
    <text evidence="5">The sequence shown here is derived from an EMBL/GenBank/DDBJ whole genome shotgun (WGS) entry which is preliminary data.</text>
</comment>
<comment type="similarity">
    <text evidence="1">Belongs to the acyl coenzyme A hydrolase family.</text>
</comment>
<keyword evidence="6" id="KW-1185">Reference proteome</keyword>